<feature type="region of interest" description="Disordered" evidence="1">
    <location>
        <begin position="105"/>
        <end position="154"/>
    </location>
</feature>
<keyword evidence="3" id="KW-1185">Reference proteome</keyword>
<feature type="region of interest" description="Disordered" evidence="1">
    <location>
        <begin position="1"/>
        <end position="35"/>
    </location>
</feature>
<reference evidence="4" key="1">
    <citation type="submission" date="2017-02" db="UniProtKB">
        <authorList>
            <consortium name="WormBaseParasite"/>
        </authorList>
    </citation>
    <scope>IDENTIFICATION</scope>
</reference>
<evidence type="ECO:0000313" key="3">
    <source>
        <dbReference type="Proteomes" id="UP000274429"/>
    </source>
</evidence>
<dbReference type="EMBL" id="UYWX01003124">
    <property type="protein sequence ID" value="VDM23508.1"/>
    <property type="molecule type" value="Genomic_DNA"/>
</dbReference>
<accession>A0A0R3WSV9</accession>
<sequence length="381" mass="42916">MATQNDLHLHMPQHPVSGFDEEENLPSSDSECPDTEGVKLLFLPNRITSSPVSSFHEPASEGFDNHSHLPYTDEMMAVYYSDPWRYYGRGMLEVDTVDEAAEEDHGEGFQLDDPPFGPISEEGEEEMGEMQQSFSDTSMTTTTSSTFEGQRPPSKSISRHLSLLGIPKIQRVLSHGYSYPLLLTIAPSENVLLPKVPRDMTDFVRCETVSPLKGDLRLDPVSVQGEINLRRAHVDEPPEIFIDSPFQQTYVTEGWKQNSPVEEESTRIIVAEEEDEDDDDDDDDDRVEGMMEDGEFKTEEITTLPQIRRCQHFENINQLIATVGSPLYPVMEEENGVESDPCLNSPVISDGQTIHRWGREISQAVSQRKAVNEDTVISGFF</sequence>
<proteinExistence type="predicted"/>
<organism evidence="4">
    <name type="scientific">Hydatigena taeniaeformis</name>
    <name type="common">Feline tapeworm</name>
    <name type="synonym">Taenia taeniaeformis</name>
    <dbReference type="NCBI Taxonomy" id="6205"/>
    <lineage>
        <taxon>Eukaryota</taxon>
        <taxon>Metazoa</taxon>
        <taxon>Spiralia</taxon>
        <taxon>Lophotrochozoa</taxon>
        <taxon>Platyhelminthes</taxon>
        <taxon>Cestoda</taxon>
        <taxon>Eucestoda</taxon>
        <taxon>Cyclophyllidea</taxon>
        <taxon>Taeniidae</taxon>
        <taxon>Hydatigera</taxon>
    </lineage>
</organism>
<evidence type="ECO:0000313" key="2">
    <source>
        <dbReference type="EMBL" id="VDM23508.1"/>
    </source>
</evidence>
<feature type="compositionally biased region" description="Low complexity" evidence="1">
    <location>
        <begin position="129"/>
        <end position="147"/>
    </location>
</feature>
<dbReference type="AlphaFoldDB" id="A0A0R3WSV9"/>
<dbReference type="OrthoDB" id="6277851at2759"/>
<gene>
    <name evidence="2" type="ORF">TTAC_LOCUS3834</name>
</gene>
<dbReference type="Proteomes" id="UP000274429">
    <property type="component" value="Unassembled WGS sequence"/>
</dbReference>
<evidence type="ECO:0000313" key="4">
    <source>
        <dbReference type="WBParaSite" id="TTAC_0000384901-mRNA-1"/>
    </source>
</evidence>
<name>A0A0R3WSV9_HYDTA</name>
<reference evidence="2 3" key="2">
    <citation type="submission" date="2018-11" db="EMBL/GenBank/DDBJ databases">
        <authorList>
            <consortium name="Pathogen Informatics"/>
        </authorList>
    </citation>
    <scope>NUCLEOTIDE SEQUENCE [LARGE SCALE GENOMIC DNA]</scope>
</reference>
<evidence type="ECO:0000256" key="1">
    <source>
        <dbReference type="SAM" id="MobiDB-lite"/>
    </source>
</evidence>
<protein>
    <submittedName>
        <fullName evidence="4">Protein aurora borealis</fullName>
    </submittedName>
</protein>
<dbReference type="STRING" id="6205.A0A0R3WSV9"/>
<dbReference type="WBParaSite" id="TTAC_0000384901-mRNA-1">
    <property type="protein sequence ID" value="TTAC_0000384901-mRNA-1"/>
    <property type="gene ID" value="TTAC_0000384901"/>
</dbReference>